<comment type="subcellular location">
    <subcellularLocation>
        <location evidence="1">Cell membrane</location>
        <topology evidence="1">Multi-pass membrane protein</topology>
    </subcellularLocation>
</comment>
<dbReference type="Proteomes" id="UP000178323">
    <property type="component" value="Unassembled WGS sequence"/>
</dbReference>
<dbReference type="GO" id="GO:0005886">
    <property type="term" value="C:plasma membrane"/>
    <property type="evidence" value="ECO:0007669"/>
    <property type="project" value="UniProtKB-SubCell"/>
</dbReference>
<sequence>MSLSHKIAKNSIIQIIGRALNTIIAFATIALVMRYLGPSDFGQYTIIVAYVSFFGILADFGIYMATLQMISEPNADTKEIFSNAFTLRIIFTFFFLLLSAFACLWFPYGTIVKKGIFVLIWACFFISLSQLLHGIFQKELEMTKAEIAAVIGKILSLLLIIPAIYLKFNLLWILAFLAVGDFAHFLLKFIFARKYIKINFSFDKEIWKSLFAKSWPIGLSIIFNLIYLRGDTLILSLFAISSEVGFYGASYKVLDVMTTVPIILAGLMMPLFTAAYAKKDFTLLKKYLQYSFDACSILAIPIIFGTQFISYPIMVLAGGNDFYPAGKILKILIIAVSMIFFGTLFSHFVVAINKQKTMLFGYLATAILSLVGYFTLIPRFSSTGAAAVTLFSEALMAAISFMIIHKSTGITLSLNKFLKALIAGLMMSLILYFIRGANMLILIFAGAAVYGITLYAIGGIDKTMLRQIFKPYAKAPNNKSQIPNKL</sequence>
<keyword evidence="4 6" id="KW-1133">Transmembrane helix</keyword>
<dbReference type="STRING" id="1797985.A2Y83_02365"/>
<feature type="transmembrane region" description="Helical" evidence="6">
    <location>
        <begin position="114"/>
        <end position="135"/>
    </location>
</feature>
<feature type="transmembrane region" description="Helical" evidence="6">
    <location>
        <begin position="359"/>
        <end position="377"/>
    </location>
</feature>
<protein>
    <submittedName>
        <fullName evidence="7">Uncharacterized protein</fullName>
    </submittedName>
</protein>
<evidence type="ECO:0000256" key="6">
    <source>
        <dbReference type="SAM" id="Phobius"/>
    </source>
</evidence>
<dbReference type="AlphaFoldDB" id="A0A1F5S524"/>
<feature type="transmembrane region" description="Helical" evidence="6">
    <location>
        <begin position="417"/>
        <end position="434"/>
    </location>
</feature>
<keyword evidence="3 6" id="KW-0812">Transmembrane</keyword>
<evidence type="ECO:0000313" key="7">
    <source>
        <dbReference type="EMBL" id="OGF21795.1"/>
    </source>
</evidence>
<feature type="transmembrane region" description="Helical" evidence="6">
    <location>
        <begin position="210"/>
        <end position="228"/>
    </location>
</feature>
<gene>
    <name evidence="7" type="ORF">A2Y83_02365</name>
</gene>
<feature type="transmembrane region" description="Helical" evidence="6">
    <location>
        <begin position="440"/>
        <end position="460"/>
    </location>
</feature>
<dbReference type="InterPro" id="IPR050833">
    <property type="entry name" value="Poly_Biosynth_Transport"/>
</dbReference>
<evidence type="ECO:0000256" key="3">
    <source>
        <dbReference type="ARBA" id="ARBA00022692"/>
    </source>
</evidence>
<evidence type="ECO:0000256" key="1">
    <source>
        <dbReference type="ARBA" id="ARBA00004651"/>
    </source>
</evidence>
<proteinExistence type="predicted"/>
<feature type="transmembrane region" description="Helical" evidence="6">
    <location>
        <begin position="85"/>
        <end position="108"/>
    </location>
</feature>
<accession>A0A1F5S524</accession>
<feature type="transmembrane region" description="Helical" evidence="6">
    <location>
        <begin position="383"/>
        <end position="405"/>
    </location>
</feature>
<keyword evidence="5 6" id="KW-0472">Membrane</keyword>
<feature type="transmembrane region" description="Helical" evidence="6">
    <location>
        <begin position="171"/>
        <end position="190"/>
    </location>
</feature>
<dbReference type="PANTHER" id="PTHR30250">
    <property type="entry name" value="PST FAMILY PREDICTED COLANIC ACID TRANSPORTER"/>
    <property type="match status" value="1"/>
</dbReference>
<evidence type="ECO:0000256" key="4">
    <source>
        <dbReference type="ARBA" id="ARBA00022989"/>
    </source>
</evidence>
<evidence type="ECO:0000313" key="8">
    <source>
        <dbReference type="Proteomes" id="UP000178323"/>
    </source>
</evidence>
<feature type="transmembrane region" description="Helical" evidence="6">
    <location>
        <begin position="147"/>
        <end position="165"/>
    </location>
</feature>
<keyword evidence="2" id="KW-1003">Cell membrane</keyword>
<dbReference type="PANTHER" id="PTHR30250:SF11">
    <property type="entry name" value="O-ANTIGEN TRANSPORTER-RELATED"/>
    <property type="match status" value="1"/>
</dbReference>
<feature type="transmembrane region" description="Helical" evidence="6">
    <location>
        <begin position="331"/>
        <end position="352"/>
    </location>
</feature>
<feature type="transmembrane region" description="Helical" evidence="6">
    <location>
        <begin position="256"/>
        <end position="277"/>
    </location>
</feature>
<reference evidence="7 8" key="1">
    <citation type="journal article" date="2016" name="Nat. Commun.">
        <title>Thousands of microbial genomes shed light on interconnected biogeochemical processes in an aquifer system.</title>
        <authorList>
            <person name="Anantharaman K."/>
            <person name="Brown C.T."/>
            <person name="Hug L.A."/>
            <person name="Sharon I."/>
            <person name="Castelle C.J."/>
            <person name="Probst A.J."/>
            <person name="Thomas B.C."/>
            <person name="Singh A."/>
            <person name="Wilkins M.J."/>
            <person name="Karaoz U."/>
            <person name="Brodie E.L."/>
            <person name="Williams K.H."/>
            <person name="Hubbard S.S."/>
            <person name="Banfield J.F."/>
        </authorList>
    </citation>
    <scope>NUCLEOTIDE SEQUENCE [LARGE SCALE GENOMIC DNA]</scope>
</reference>
<comment type="caution">
    <text evidence="7">The sequence shown here is derived from an EMBL/GenBank/DDBJ whole genome shotgun (WGS) entry which is preliminary data.</text>
</comment>
<feature type="transmembrane region" description="Helical" evidence="6">
    <location>
        <begin position="41"/>
        <end position="64"/>
    </location>
</feature>
<dbReference type="InterPro" id="IPR002797">
    <property type="entry name" value="Polysacc_synth"/>
</dbReference>
<organism evidence="7 8">
    <name type="scientific">Candidatus Falkowbacteria bacterium RBG_13_39_14</name>
    <dbReference type="NCBI Taxonomy" id="1797985"/>
    <lineage>
        <taxon>Bacteria</taxon>
        <taxon>Candidatus Falkowiibacteriota</taxon>
    </lineage>
</organism>
<dbReference type="Pfam" id="PF01943">
    <property type="entry name" value="Polysacc_synt"/>
    <property type="match status" value="1"/>
</dbReference>
<feature type="transmembrane region" description="Helical" evidence="6">
    <location>
        <begin position="297"/>
        <end position="319"/>
    </location>
</feature>
<evidence type="ECO:0000256" key="5">
    <source>
        <dbReference type="ARBA" id="ARBA00023136"/>
    </source>
</evidence>
<dbReference type="EMBL" id="MFFS01000051">
    <property type="protein sequence ID" value="OGF21795.1"/>
    <property type="molecule type" value="Genomic_DNA"/>
</dbReference>
<dbReference type="CDD" id="cd13128">
    <property type="entry name" value="MATE_Wzx_like"/>
    <property type="match status" value="1"/>
</dbReference>
<evidence type="ECO:0000256" key="2">
    <source>
        <dbReference type="ARBA" id="ARBA00022475"/>
    </source>
</evidence>
<name>A0A1F5S524_9BACT</name>
<feature type="transmembrane region" description="Helical" evidence="6">
    <location>
        <begin position="12"/>
        <end position="35"/>
    </location>
</feature>